<gene>
    <name evidence="6" type="ORF">B0I08_10434</name>
</gene>
<keyword evidence="3" id="KW-0804">Transcription</keyword>
<dbReference type="SUPFAM" id="SSF48498">
    <property type="entry name" value="Tetracyclin repressor-like, C-terminal domain"/>
    <property type="match status" value="1"/>
</dbReference>
<feature type="DNA-binding region" description="H-T-H motif" evidence="4">
    <location>
        <begin position="37"/>
        <end position="56"/>
    </location>
</feature>
<keyword evidence="7" id="KW-1185">Reference proteome</keyword>
<proteinExistence type="predicted"/>
<dbReference type="Proteomes" id="UP000237983">
    <property type="component" value="Unassembled WGS sequence"/>
</dbReference>
<name>A0A2T0VDX4_9MICO</name>
<dbReference type="InterPro" id="IPR036271">
    <property type="entry name" value="Tet_transcr_reg_TetR-rel_C_sf"/>
</dbReference>
<dbReference type="SUPFAM" id="SSF46689">
    <property type="entry name" value="Homeodomain-like"/>
    <property type="match status" value="1"/>
</dbReference>
<dbReference type="EMBL" id="PVTL01000004">
    <property type="protein sequence ID" value="PRY68332.1"/>
    <property type="molecule type" value="Genomic_DNA"/>
</dbReference>
<feature type="domain" description="HTH tetR-type" evidence="5">
    <location>
        <begin position="14"/>
        <end position="74"/>
    </location>
</feature>
<evidence type="ECO:0000256" key="1">
    <source>
        <dbReference type="ARBA" id="ARBA00023015"/>
    </source>
</evidence>
<dbReference type="InterPro" id="IPR001647">
    <property type="entry name" value="HTH_TetR"/>
</dbReference>
<dbReference type="Pfam" id="PF00440">
    <property type="entry name" value="TetR_N"/>
    <property type="match status" value="1"/>
</dbReference>
<dbReference type="Gene3D" id="1.10.357.10">
    <property type="entry name" value="Tetracycline Repressor, domain 2"/>
    <property type="match status" value="1"/>
</dbReference>
<evidence type="ECO:0000313" key="7">
    <source>
        <dbReference type="Proteomes" id="UP000237983"/>
    </source>
</evidence>
<dbReference type="PRINTS" id="PR00455">
    <property type="entry name" value="HTHTETR"/>
</dbReference>
<protein>
    <submittedName>
        <fullName evidence="6">TetR family transcriptional regulator</fullName>
    </submittedName>
</protein>
<dbReference type="AlphaFoldDB" id="A0A2T0VDX4"/>
<dbReference type="InterPro" id="IPR009057">
    <property type="entry name" value="Homeodomain-like_sf"/>
</dbReference>
<comment type="caution">
    <text evidence="6">The sequence shown here is derived from an EMBL/GenBank/DDBJ whole genome shotgun (WGS) entry which is preliminary data.</text>
</comment>
<dbReference type="OrthoDB" id="4214267at2"/>
<reference evidence="6 7" key="1">
    <citation type="submission" date="2018-03" db="EMBL/GenBank/DDBJ databases">
        <title>Genomic Encyclopedia of Type Strains, Phase III (KMG-III): the genomes of soil and plant-associated and newly described type strains.</title>
        <authorList>
            <person name="Whitman W."/>
        </authorList>
    </citation>
    <scope>NUCLEOTIDE SEQUENCE [LARGE SCALE GENOMIC DNA]</scope>
    <source>
        <strain evidence="6 7">CGMCC 1.12484</strain>
    </source>
</reference>
<evidence type="ECO:0000256" key="3">
    <source>
        <dbReference type="ARBA" id="ARBA00023163"/>
    </source>
</evidence>
<dbReference type="PROSITE" id="PS50977">
    <property type="entry name" value="HTH_TETR_2"/>
    <property type="match status" value="1"/>
</dbReference>
<accession>A0A2T0VDX4</accession>
<evidence type="ECO:0000259" key="5">
    <source>
        <dbReference type="PROSITE" id="PS50977"/>
    </source>
</evidence>
<dbReference type="RefSeq" id="WP_106211716.1">
    <property type="nucleotide sequence ID" value="NZ_PVTL01000004.1"/>
</dbReference>
<dbReference type="GO" id="GO:0003677">
    <property type="term" value="F:DNA binding"/>
    <property type="evidence" value="ECO:0007669"/>
    <property type="project" value="UniProtKB-UniRule"/>
</dbReference>
<evidence type="ECO:0000256" key="2">
    <source>
        <dbReference type="ARBA" id="ARBA00023125"/>
    </source>
</evidence>
<organism evidence="6 7">
    <name type="scientific">Glaciihabitans tibetensis</name>
    <dbReference type="NCBI Taxonomy" id="1266600"/>
    <lineage>
        <taxon>Bacteria</taxon>
        <taxon>Bacillati</taxon>
        <taxon>Actinomycetota</taxon>
        <taxon>Actinomycetes</taxon>
        <taxon>Micrococcales</taxon>
        <taxon>Microbacteriaceae</taxon>
        <taxon>Glaciihabitans</taxon>
    </lineage>
</organism>
<keyword evidence="2 4" id="KW-0238">DNA-binding</keyword>
<dbReference type="PANTHER" id="PTHR47506">
    <property type="entry name" value="TRANSCRIPTIONAL REGULATORY PROTEIN"/>
    <property type="match status" value="1"/>
</dbReference>
<evidence type="ECO:0000313" key="6">
    <source>
        <dbReference type="EMBL" id="PRY68332.1"/>
    </source>
</evidence>
<sequence>MTADLLPEAIPHYTPGAERLLAAASELFYREGIHAVGVDTIAAAAGVTKKTLYDRFGSKEALAVAYLRGRDARWRVYFDRELAQQPEGSIDRILAVFDISAQWSRENGEKGCSAINARAETSDAADPVAVEATRQKVWLRGVFEQLCRDAAIADAEPVANSLMLLYEGGLVTTGMGTFADPFAVGRQAAALILAGAERSGIEKRQPIPSR</sequence>
<evidence type="ECO:0000256" key="4">
    <source>
        <dbReference type="PROSITE-ProRule" id="PRU00335"/>
    </source>
</evidence>
<keyword evidence="1" id="KW-0805">Transcription regulation</keyword>
<dbReference type="PANTHER" id="PTHR47506:SF3">
    <property type="entry name" value="HTH-TYPE TRANSCRIPTIONAL REGULATOR LMRA"/>
    <property type="match status" value="1"/>
</dbReference>